<dbReference type="GO" id="GO:0003682">
    <property type="term" value="F:chromatin binding"/>
    <property type="evidence" value="ECO:0007669"/>
    <property type="project" value="TreeGrafter"/>
</dbReference>
<evidence type="ECO:0000313" key="5">
    <source>
        <dbReference type="EMBL" id="KAG0687551.1"/>
    </source>
</evidence>
<sequence>MSSADKPSYGHSNSSNHNRPSHGNHHHHKSNIQYVAKVRYSNNLPPPACPAKLLKDDNQIDSKDGGELSTLVSSFFRKENFQNLVKLNDDLGMSLNLINLPEESTIFGLKNNGMNFPLHPSDQLLLADPTKNIKTKSDSVSFLRRTQYISSDIQSNNSNSNSNSINLNKIRNRKDDNLDPKILLKNVEDMFELPNINLNSIRHPTKKHLKAKKIWNFLPDTSMLDQSYYDIKFMSSASISKNKDKSKDSIKSIKDPRLLTSLFREIELNKSTKLVSFYLTNDENAKIINEKIADETENAPIDDNELEELLKEQSDNLIFKKQRDFDGNIKSIESLRQLVITFDEKSNNAYYVPISGKLELKKCRIDPYLVPKIKESTYDQIHLHIREPTNSEIENRDASRSTYDPMEFGDDGGDDEDVDVDVDVNVENGHNNE</sequence>
<evidence type="ECO:0008006" key="7">
    <source>
        <dbReference type="Google" id="ProtNLM"/>
    </source>
</evidence>
<keyword evidence="6" id="KW-1185">Reference proteome</keyword>
<gene>
    <name evidence="5" type="ORF">C6P40_002187</name>
</gene>
<accession>A0A9P6WIH2</accession>
<feature type="region of interest" description="Disordered" evidence="4">
    <location>
        <begin position="385"/>
        <end position="433"/>
    </location>
</feature>
<protein>
    <recommendedName>
        <fullName evidence="7">RNA polymerase II-associated protein 1</fullName>
    </recommendedName>
</protein>
<feature type="compositionally biased region" description="Basic residues" evidence="4">
    <location>
        <begin position="19"/>
        <end position="28"/>
    </location>
</feature>
<feature type="compositionally biased region" description="Basic and acidic residues" evidence="4">
    <location>
        <begin position="385"/>
        <end position="399"/>
    </location>
</feature>
<dbReference type="InterPro" id="IPR007133">
    <property type="entry name" value="RNA_pol_II-assoc_Paf1"/>
</dbReference>
<comment type="similarity">
    <text evidence="2">Belongs to the PAF1 family.</text>
</comment>
<dbReference type="Pfam" id="PF03985">
    <property type="entry name" value="Paf1"/>
    <property type="match status" value="1"/>
</dbReference>
<dbReference type="EMBL" id="PUHW01000245">
    <property type="protein sequence ID" value="KAG0687551.1"/>
    <property type="molecule type" value="Genomic_DNA"/>
</dbReference>
<evidence type="ECO:0000313" key="6">
    <source>
        <dbReference type="Proteomes" id="UP000697127"/>
    </source>
</evidence>
<reference evidence="5" key="1">
    <citation type="submission" date="2020-11" db="EMBL/GenBank/DDBJ databases">
        <title>Kefir isolates.</title>
        <authorList>
            <person name="Marcisauskas S."/>
            <person name="Kim Y."/>
            <person name="Blasche S."/>
        </authorList>
    </citation>
    <scope>NUCLEOTIDE SEQUENCE</scope>
    <source>
        <strain evidence="5">Olga-1</strain>
    </source>
</reference>
<feature type="compositionally biased region" description="Acidic residues" evidence="4">
    <location>
        <begin position="407"/>
        <end position="424"/>
    </location>
</feature>
<dbReference type="OrthoDB" id="10260285at2759"/>
<dbReference type="GO" id="GO:0000993">
    <property type="term" value="F:RNA polymerase II complex binding"/>
    <property type="evidence" value="ECO:0007669"/>
    <property type="project" value="TreeGrafter"/>
</dbReference>
<dbReference type="PANTHER" id="PTHR23188:SF12">
    <property type="entry name" value="RNA POLYMERASE II-ASSOCIATED FACTOR 1 HOMOLOG"/>
    <property type="match status" value="1"/>
</dbReference>
<feature type="region of interest" description="Disordered" evidence="4">
    <location>
        <begin position="1"/>
        <end position="28"/>
    </location>
</feature>
<dbReference type="AlphaFoldDB" id="A0A9P6WIH2"/>
<organism evidence="5 6">
    <name type="scientific">Pichia californica</name>
    <dbReference type="NCBI Taxonomy" id="460514"/>
    <lineage>
        <taxon>Eukaryota</taxon>
        <taxon>Fungi</taxon>
        <taxon>Dikarya</taxon>
        <taxon>Ascomycota</taxon>
        <taxon>Saccharomycotina</taxon>
        <taxon>Pichiomycetes</taxon>
        <taxon>Pichiales</taxon>
        <taxon>Pichiaceae</taxon>
        <taxon>Pichia</taxon>
    </lineage>
</organism>
<evidence type="ECO:0000256" key="1">
    <source>
        <dbReference type="ARBA" id="ARBA00004123"/>
    </source>
</evidence>
<dbReference type="PANTHER" id="PTHR23188">
    <property type="entry name" value="RNA POLYMERASE II-ASSOCIATED FACTOR 1 HOMOLOG"/>
    <property type="match status" value="1"/>
</dbReference>
<evidence type="ECO:0000256" key="2">
    <source>
        <dbReference type="ARBA" id="ARBA00007560"/>
    </source>
</evidence>
<dbReference type="Proteomes" id="UP000697127">
    <property type="component" value="Unassembled WGS sequence"/>
</dbReference>
<comment type="caution">
    <text evidence="5">The sequence shown here is derived from an EMBL/GenBank/DDBJ whole genome shotgun (WGS) entry which is preliminary data.</text>
</comment>
<evidence type="ECO:0000256" key="4">
    <source>
        <dbReference type="SAM" id="MobiDB-lite"/>
    </source>
</evidence>
<comment type="subcellular location">
    <subcellularLocation>
        <location evidence="1">Nucleus</location>
    </subcellularLocation>
</comment>
<dbReference type="GO" id="GO:0016593">
    <property type="term" value="C:Cdc73/Paf1 complex"/>
    <property type="evidence" value="ECO:0007669"/>
    <property type="project" value="InterPro"/>
</dbReference>
<dbReference type="GO" id="GO:0006368">
    <property type="term" value="P:transcription elongation by RNA polymerase II"/>
    <property type="evidence" value="ECO:0007669"/>
    <property type="project" value="InterPro"/>
</dbReference>
<evidence type="ECO:0000256" key="3">
    <source>
        <dbReference type="ARBA" id="ARBA00023242"/>
    </source>
</evidence>
<proteinExistence type="inferred from homology"/>
<name>A0A9P6WIH2_9ASCO</name>
<keyword evidence="3" id="KW-0539">Nucleus</keyword>